<name>A0ABS3JIK8_9BACT</name>
<dbReference type="RefSeq" id="WP_207329812.1">
    <property type="nucleotide sequence ID" value="NZ_JAFMYW010000004.1"/>
</dbReference>
<feature type="region of interest" description="Disordered" evidence="1">
    <location>
        <begin position="50"/>
        <end position="78"/>
    </location>
</feature>
<accession>A0ABS3JIK8</accession>
<protein>
    <submittedName>
        <fullName evidence="3">Uncharacterized protein</fullName>
    </submittedName>
</protein>
<dbReference type="Proteomes" id="UP000664628">
    <property type="component" value="Unassembled WGS sequence"/>
</dbReference>
<feature type="chain" id="PRO_5045481228" evidence="2">
    <location>
        <begin position="22"/>
        <end position="95"/>
    </location>
</feature>
<reference evidence="3 4" key="1">
    <citation type="submission" date="2021-03" db="EMBL/GenBank/DDBJ databases">
        <title>Fibrella sp. HMF5405 genome sequencing and assembly.</title>
        <authorList>
            <person name="Kang H."/>
            <person name="Kim H."/>
            <person name="Bae S."/>
            <person name="Joh K."/>
        </authorList>
    </citation>
    <scope>NUCLEOTIDE SEQUENCE [LARGE SCALE GENOMIC DNA]</scope>
    <source>
        <strain evidence="3 4">HMF5405</strain>
    </source>
</reference>
<feature type="signal peptide" evidence="2">
    <location>
        <begin position="1"/>
        <end position="21"/>
    </location>
</feature>
<comment type="caution">
    <text evidence="3">The sequence shown here is derived from an EMBL/GenBank/DDBJ whole genome shotgun (WGS) entry which is preliminary data.</text>
</comment>
<evidence type="ECO:0000256" key="1">
    <source>
        <dbReference type="SAM" id="MobiDB-lite"/>
    </source>
</evidence>
<proteinExistence type="predicted"/>
<gene>
    <name evidence="3" type="ORF">J2I46_14745</name>
</gene>
<evidence type="ECO:0000256" key="2">
    <source>
        <dbReference type="SAM" id="SignalP"/>
    </source>
</evidence>
<evidence type="ECO:0000313" key="4">
    <source>
        <dbReference type="Proteomes" id="UP000664628"/>
    </source>
</evidence>
<keyword evidence="2" id="KW-0732">Signal</keyword>
<dbReference type="EMBL" id="JAFMYW010000004">
    <property type="protein sequence ID" value="MBO0949851.1"/>
    <property type="molecule type" value="Genomic_DNA"/>
</dbReference>
<sequence length="95" mass="10339">MKQAFVVAIALTLSVFGAASAQDNKAAKKMVTAEKKAEVAADKEALKSLKADRKADKMNGDKEALKADRKKTYQADKKMVKDQVKKDAAVVKEKL</sequence>
<keyword evidence="4" id="KW-1185">Reference proteome</keyword>
<organism evidence="3 4">
    <name type="scientific">Fibrella forsythiae</name>
    <dbReference type="NCBI Taxonomy" id="2817061"/>
    <lineage>
        <taxon>Bacteria</taxon>
        <taxon>Pseudomonadati</taxon>
        <taxon>Bacteroidota</taxon>
        <taxon>Cytophagia</taxon>
        <taxon>Cytophagales</taxon>
        <taxon>Spirosomataceae</taxon>
        <taxon>Fibrella</taxon>
    </lineage>
</organism>
<evidence type="ECO:0000313" key="3">
    <source>
        <dbReference type="EMBL" id="MBO0949851.1"/>
    </source>
</evidence>